<proteinExistence type="predicted"/>
<accession>A0ACC0CUS0</accession>
<protein>
    <submittedName>
        <fullName evidence="1">Multidrug resistance protein fnx1</fullName>
    </submittedName>
</protein>
<name>A0ACC0CUS0_9PEZI</name>
<organism evidence="1 2">
    <name type="scientific">Hypoxylon rubiginosum</name>
    <dbReference type="NCBI Taxonomy" id="110542"/>
    <lineage>
        <taxon>Eukaryota</taxon>
        <taxon>Fungi</taxon>
        <taxon>Dikarya</taxon>
        <taxon>Ascomycota</taxon>
        <taxon>Pezizomycotina</taxon>
        <taxon>Sordariomycetes</taxon>
        <taxon>Xylariomycetidae</taxon>
        <taxon>Xylariales</taxon>
        <taxon>Hypoxylaceae</taxon>
        <taxon>Hypoxylon</taxon>
    </lineage>
</organism>
<sequence length="559" mass="60236">MSVLSSSDGTNPKAFVDVSDTQQLARDFEMQPREVDKTANDKHDDIVYLTGARYWMVAASMAVIVFLVVMEITVVTTALVSITDDIGGFEQSGWVVSSYLLGRVAVIVIFAKLSDIFGRKFIFTTSIALFVIFSGACGAVNTMTQLIVFRAFQGAGGGGAHSISTILVTELVPQEQFAKLTAQLSIVTSLSMLLGPIVGGAISTETSWRWIFLINVPIGAFAFILAIVGIPNGFPYQNQPTHQSVKWRDVISKSTLDRLDIPGAALLVLATLSLTAGFEEAGSQFPWKSGYVISLLTISGVLWIVLIVWERHVTLHSTIREPVLPWTFLNNRIMVGILISILLIGGPQVVSIYQLPQRFQLVYGYSGVDAGVRVIPFTLTATFGIMVGSTIASKFKIAPVYIAMAGSCISVVGFALLGTLPFSDGIPPQIYGYEILAGFGWGTNWAVLFIMVPFVVKGRDKAVAMGSASEFQMMGSAIFLAIATSVFNGYIKSGLTGVVDTSDLASLGKYLGSLPAQTQEQIKVVLAEGYNRQMFVLCGAAAAQFPAALLLWKKKQIKI</sequence>
<evidence type="ECO:0000313" key="2">
    <source>
        <dbReference type="Proteomes" id="UP001497680"/>
    </source>
</evidence>
<dbReference type="Proteomes" id="UP001497680">
    <property type="component" value="Unassembled WGS sequence"/>
</dbReference>
<gene>
    <name evidence="1" type="ORF">F4821DRAFT_243188</name>
</gene>
<evidence type="ECO:0000313" key="1">
    <source>
        <dbReference type="EMBL" id="KAI6084204.1"/>
    </source>
</evidence>
<comment type="caution">
    <text evidence="1">The sequence shown here is derived from an EMBL/GenBank/DDBJ whole genome shotgun (WGS) entry which is preliminary data.</text>
</comment>
<dbReference type="EMBL" id="MU394340">
    <property type="protein sequence ID" value="KAI6084204.1"/>
    <property type="molecule type" value="Genomic_DNA"/>
</dbReference>
<reference evidence="1 2" key="1">
    <citation type="journal article" date="2022" name="New Phytol.">
        <title>Ecological generalism drives hyperdiversity of secondary metabolite gene clusters in xylarialean endophytes.</title>
        <authorList>
            <person name="Franco M.E.E."/>
            <person name="Wisecaver J.H."/>
            <person name="Arnold A.E."/>
            <person name="Ju Y.M."/>
            <person name="Slot J.C."/>
            <person name="Ahrendt S."/>
            <person name="Moore L.P."/>
            <person name="Eastman K.E."/>
            <person name="Scott K."/>
            <person name="Konkel Z."/>
            <person name="Mondo S.J."/>
            <person name="Kuo A."/>
            <person name="Hayes R.D."/>
            <person name="Haridas S."/>
            <person name="Andreopoulos B."/>
            <person name="Riley R."/>
            <person name="LaButti K."/>
            <person name="Pangilinan J."/>
            <person name="Lipzen A."/>
            <person name="Amirebrahimi M."/>
            <person name="Yan J."/>
            <person name="Adam C."/>
            <person name="Keymanesh K."/>
            <person name="Ng V."/>
            <person name="Louie K."/>
            <person name="Northen T."/>
            <person name="Drula E."/>
            <person name="Henrissat B."/>
            <person name="Hsieh H.M."/>
            <person name="Youens-Clark K."/>
            <person name="Lutzoni F."/>
            <person name="Miadlikowska J."/>
            <person name="Eastwood D.C."/>
            <person name="Hamelin R.C."/>
            <person name="Grigoriev I.V."/>
            <person name="U'Ren J.M."/>
        </authorList>
    </citation>
    <scope>NUCLEOTIDE SEQUENCE [LARGE SCALE GENOMIC DNA]</scope>
    <source>
        <strain evidence="1 2">ER1909</strain>
    </source>
</reference>
<keyword evidence="2" id="KW-1185">Reference proteome</keyword>